<name>A0A0F9II87_9ZZZZ</name>
<comment type="caution">
    <text evidence="1">The sequence shown here is derived from an EMBL/GenBank/DDBJ whole genome shotgun (WGS) entry which is preliminary data.</text>
</comment>
<organism evidence="1">
    <name type="scientific">marine sediment metagenome</name>
    <dbReference type="NCBI Taxonomy" id="412755"/>
    <lineage>
        <taxon>unclassified sequences</taxon>
        <taxon>metagenomes</taxon>
        <taxon>ecological metagenomes</taxon>
    </lineage>
</organism>
<gene>
    <name evidence="1" type="ORF">LCGC14_1576120</name>
</gene>
<reference evidence="1" key="1">
    <citation type="journal article" date="2015" name="Nature">
        <title>Complex archaea that bridge the gap between prokaryotes and eukaryotes.</title>
        <authorList>
            <person name="Spang A."/>
            <person name="Saw J.H."/>
            <person name="Jorgensen S.L."/>
            <person name="Zaremba-Niedzwiedzka K."/>
            <person name="Martijn J."/>
            <person name="Lind A.E."/>
            <person name="van Eijk R."/>
            <person name="Schleper C."/>
            <person name="Guy L."/>
            <person name="Ettema T.J."/>
        </authorList>
    </citation>
    <scope>NUCLEOTIDE SEQUENCE</scope>
</reference>
<evidence type="ECO:0000313" key="1">
    <source>
        <dbReference type="EMBL" id="KKM27301.1"/>
    </source>
</evidence>
<accession>A0A0F9II87</accession>
<dbReference type="AlphaFoldDB" id="A0A0F9II87"/>
<sequence>MFGSCIEESVYVKGLCEVVVNHPLVDVDHLGLCMMPDHPEFPSVLTCLITVRLKADELIEYKARQFTSGRLSVWLVGPDELRSLNAQQSNTNFWKQDAKPQLYRNVNSVSVADFSHRYQMMIGPCPMLQFIGAVSVKSATASGHRRSIQRPGR</sequence>
<proteinExistence type="predicted"/>
<dbReference type="EMBL" id="LAZR01012348">
    <property type="protein sequence ID" value="KKM27301.1"/>
    <property type="molecule type" value="Genomic_DNA"/>
</dbReference>
<protein>
    <submittedName>
        <fullName evidence="1">Uncharacterized protein</fullName>
    </submittedName>
</protein>